<organism evidence="2 3">
    <name type="scientific">Zopfia rhizophila CBS 207.26</name>
    <dbReference type="NCBI Taxonomy" id="1314779"/>
    <lineage>
        <taxon>Eukaryota</taxon>
        <taxon>Fungi</taxon>
        <taxon>Dikarya</taxon>
        <taxon>Ascomycota</taxon>
        <taxon>Pezizomycotina</taxon>
        <taxon>Dothideomycetes</taxon>
        <taxon>Dothideomycetes incertae sedis</taxon>
        <taxon>Zopfiaceae</taxon>
        <taxon>Zopfia</taxon>
    </lineage>
</organism>
<dbReference type="OrthoDB" id="410198at2759"/>
<dbReference type="PANTHER" id="PTHR42791:SF5">
    <property type="entry name" value="HYPOTHETICAL ACETYLTRANSFERASE (EUROFUNG)"/>
    <property type="match status" value="1"/>
</dbReference>
<dbReference type="PROSITE" id="PS51186">
    <property type="entry name" value="GNAT"/>
    <property type="match status" value="1"/>
</dbReference>
<dbReference type="AlphaFoldDB" id="A0A6A6E9W6"/>
<accession>A0A6A6E9W6</accession>
<dbReference type="EMBL" id="ML994623">
    <property type="protein sequence ID" value="KAF2188671.1"/>
    <property type="molecule type" value="Genomic_DNA"/>
</dbReference>
<dbReference type="InterPro" id="IPR016181">
    <property type="entry name" value="Acyl_CoA_acyltransferase"/>
</dbReference>
<protein>
    <recommendedName>
        <fullName evidence="1">N-acetyltransferase domain-containing protein</fullName>
    </recommendedName>
</protein>
<dbReference type="CDD" id="cd04301">
    <property type="entry name" value="NAT_SF"/>
    <property type="match status" value="1"/>
</dbReference>
<dbReference type="GO" id="GO:0016747">
    <property type="term" value="F:acyltransferase activity, transferring groups other than amino-acyl groups"/>
    <property type="evidence" value="ECO:0007669"/>
    <property type="project" value="InterPro"/>
</dbReference>
<evidence type="ECO:0000313" key="2">
    <source>
        <dbReference type="EMBL" id="KAF2188671.1"/>
    </source>
</evidence>
<name>A0A6A6E9W6_9PEZI</name>
<reference evidence="2" key="1">
    <citation type="journal article" date="2020" name="Stud. Mycol.">
        <title>101 Dothideomycetes genomes: a test case for predicting lifestyles and emergence of pathogens.</title>
        <authorList>
            <person name="Haridas S."/>
            <person name="Albert R."/>
            <person name="Binder M."/>
            <person name="Bloem J."/>
            <person name="Labutti K."/>
            <person name="Salamov A."/>
            <person name="Andreopoulos B."/>
            <person name="Baker S."/>
            <person name="Barry K."/>
            <person name="Bills G."/>
            <person name="Bluhm B."/>
            <person name="Cannon C."/>
            <person name="Castanera R."/>
            <person name="Culley D."/>
            <person name="Daum C."/>
            <person name="Ezra D."/>
            <person name="Gonzalez J."/>
            <person name="Henrissat B."/>
            <person name="Kuo A."/>
            <person name="Liang C."/>
            <person name="Lipzen A."/>
            <person name="Lutzoni F."/>
            <person name="Magnuson J."/>
            <person name="Mondo S."/>
            <person name="Nolan M."/>
            <person name="Ohm R."/>
            <person name="Pangilinan J."/>
            <person name="Park H.-J."/>
            <person name="Ramirez L."/>
            <person name="Alfaro M."/>
            <person name="Sun H."/>
            <person name="Tritt A."/>
            <person name="Yoshinaga Y."/>
            <person name="Zwiers L.-H."/>
            <person name="Turgeon B."/>
            <person name="Goodwin S."/>
            <person name="Spatafora J."/>
            <person name="Crous P."/>
            <person name="Grigoriev I."/>
        </authorList>
    </citation>
    <scope>NUCLEOTIDE SEQUENCE</scope>
    <source>
        <strain evidence="2">CBS 207.26</strain>
    </source>
</reference>
<dbReference type="Pfam" id="PF13508">
    <property type="entry name" value="Acetyltransf_7"/>
    <property type="match status" value="1"/>
</dbReference>
<dbReference type="PANTHER" id="PTHR42791">
    <property type="entry name" value="GNAT FAMILY ACETYLTRANSFERASE"/>
    <property type="match status" value="1"/>
</dbReference>
<sequence>MTTKYILKQASTKQEMDGIMDVIWAANYTPYDPFAQIFFPILGFLPGDREASITESKERFWSIHQSDPSSNWLYVEDVQTSDPVGCAQWQIFLHNPFPDGPPNLQAPWWPKGECRDFCELVLNQVYKPRASWMTRPHLALNWMAVLPTHRRHGIGSLLMQWGITHADHLQIEAWMEASAMGKPLYAKFGFRVLFKIAFDTEKRDVSDEWRKIEHEITPAPFCAMWRPKGGVWEIEGKGVRMPWQLGVEVGEVGGMKKDEDNEREAENGVME</sequence>
<evidence type="ECO:0000259" key="1">
    <source>
        <dbReference type="PROSITE" id="PS51186"/>
    </source>
</evidence>
<gene>
    <name evidence="2" type="ORF">K469DRAFT_565438</name>
</gene>
<dbReference type="InterPro" id="IPR052523">
    <property type="entry name" value="Trichothecene_AcTrans"/>
</dbReference>
<feature type="domain" description="N-acetyltransferase" evidence="1">
    <location>
        <begin position="76"/>
        <end position="212"/>
    </location>
</feature>
<evidence type="ECO:0000313" key="3">
    <source>
        <dbReference type="Proteomes" id="UP000800200"/>
    </source>
</evidence>
<dbReference type="SUPFAM" id="SSF55729">
    <property type="entry name" value="Acyl-CoA N-acyltransferases (Nat)"/>
    <property type="match status" value="1"/>
</dbReference>
<dbReference type="Gene3D" id="3.40.630.30">
    <property type="match status" value="1"/>
</dbReference>
<proteinExistence type="predicted"/>
<keyword evidence="3" id="KW-1185">Reference proteome</keyword>
<dbReference type="InterPro" id="IPR000182">
    <property type="entry name" value="GNAT_dom"/>
</dbReference>
<dbReference type="Proteomes" id="UP000800200">
    <property type="component" value="Unassembled WGS sequence"/>
</dbReference>